<evidence type="ECO:0000313" key="1">
    <source>
        <dbReference type="EMBL" id="CAA2145112.1"/>
    </source>
</evidence>
<accession>A0A679KIJ2</accession>
<sequence length="96" mass="10740">MVYSDLRHPSEFTPLVAPLWQREIAGKPFRKIHAARFELSGQTYLVSIAFAGEICSMGANTRNAAAGLSICPARVDFLQDEKVIRTTRESWGPFEI</sequence>
<dbReference type="AlphaFoldDB" id="A0A679KIJ2"/>
<dbReference type="RefSeq" id="WP_339163523.1">
    <property type="nucleotide sequence ID" value="NZ_LR743511.1"/>
</dbReference>
<protein>
    <submittedName>
        <fullName evidence="1">Uncharacterized protein</fullName>
    </submittedName>
</protein>
<name>A0A679KIJ2_9HYPH</name>
<gene>
    <name evidence="1" type="ORF">MBLL_04234</name>
</gene>
<dbReference type="EMBL" id="LR743511">
    <property type="protein sequence ID" value="CAA2145112.1"/>
    <property type="molecule type" value="Genomic_DNA"/>
</dbReference>
<reference evidence="1" key="1">
    <citation type="submission" date="2019-12" db="EMBL/GenBank/DDBJ databases">
        <authorList>
            <person name="Cremers G."/>
        </authorList>
    </citation>
    <scope>NUCLEOTIDE SEQUENCE</scope>
    <source>
        <strain evidence="1">Mbul2</strain>
    </source>
</reference>
<proteinExistence type="predicted"/>
<organism evidence="1">
    <name type="scientific">Methylobacterium bullatum</name>
    <dbReference type="NCBI Taxonomy" id="570505"/>
    <lineage>
        <taxon>Bacteria</taxon>
        <taxon>Pseudomonadati</taxon>
        <taxon>Pseudomonadota</taxon>
        <taxon>Alphaproteobacteria</taxon>
        <taxon>Hyphomicrobiales</taxon>
        <taxon>Methylobacteriaceae</taxon>
        <taxon>Methylobacterium</taxon>
    </lineage>
</organism>